<evidence type="ECO:0000256" key="4">
    <source>
        <dbReference type="ARBA" id="ARBA00012982"/>
    </source>
</evidence>
<dbReference type="Gene3D" id="3.30.479.10">
    <property type="entry name" value="6-pyruvoyl tetrahydropterin synthase/QueD"/>
    <property type="match status" value="1"/>
</dbReference>
<dbReference type="EMBL" id="JAVKGT010000005">
    <property type="protein sequence ID" value="MDR5711100.1"/>
    <property type="molecule type" value="Genomic_DNA"/>
</dbReference>
<dbReference type="EC" id="4.1.2.50" evidence="4"/>
<evidence type="ECO:0000256" key="1">
    <source>
        <dbReference type="ARBA" id="ARBA00001947"/>
    </source>
</evidence>
<keyword evidence="12" id="KW-1185">Reference proteome</keyword>
<evidence type="ECO:0000256" key="6">
    <source>
        <dbReference type="ARBA" id="ARBA00022723"/>
    </source>
</evidence>
<evidence type="ECO:0000256" key="2">
    <source>
        <dbReference type="ARBA" id="ARBA00005061"/>
    </source>
</evidence>
<dbReference type="Pfam" id="PF01242">
    <property type="entry name" value="PTPS"/>
    <property type="match status" value="1"/>
</dbReference>
<evidence type="ECO:0000256" key="7">
    <source>
        <dbReference type="ARBA" id="ARBA00022833"/>
    </source>
</evidence>
<name>A0ABU1FR23_9MICC</name>
<dbReference type="RefSeq" id="WP_310536486.1">
    <property type="nucleotide sequence ID" value="NZ_BAAAOC010000024.1"/>
</dbReference>
<dbReference type="PANTHER" id="PTHR12589:SF7">
    <property type="entry name" value="6-PYRUVOYL TETRAHYDROBIOPTERIN SYNTHASE"/>
    <property type="match status" value="1"/>
</dbReference>
<comment type="pathway">
    <text evidence="2">Purine metabolism; 7-cyano-7-deazaguanine biosynthesis.</text>
</comment>
<comment type="similarity">
    <text evidence="3">Belongs to the PTPS family. QueD subfamily.</text>
</comment>
<comment type="caution">
    <text evidence="11">The sequence shown here is derived from an EMBL/GenBank/DDBJ whole genome shotgun (WGS) entry which is preliminary data.</text>
</comment>
<evidence type="ECO:0000256" key="5">
    <source>
        <dbReference type="ARBA" id="ARBA00018141"/>
    </source>
</evidence>
<accession>A0ABU1FR23</accession>
<proteinExistence type="inferred from homology"/>
<reference evidence="12" key="1">
    <citation type="submission" date="2023-07" db="EMBL/GenBank/DDBJ databases">
        <title>Description of three actinobacteria isolated from air of manufacturing shop in a pharmaceutical factory.</title>
        <authorList>
            <person name="Zhang D.-F."/>
        </authorList>
    </citation>
    <scope>NUCLEOTIDE SEQUENCE [LARGE SCALE GENOMIC DNA]</scope>
    <source>
        <strain evidence="12">CCTCC AB 207010</strain>
    </source>
</reference>
<evidence type="ECO:0000256" key="8">
    <source>
        <dbReference type="ARBA" id="ARBA00023239"/>
    </source>
</evidence>
<dbReference type="GO" id="GO:0070497">
    <property type="term" value="F:6-carboxytetrahydropterin synthase activity"/>
    <property type="evidence" value="ECO:0007669"/>
    <property type="project" value="UniProtKB-EC"/>
</dbReference>
<evidence type="ECO:0000313" key="12">
    <source>
        <dbReference type="Proteomes" id="UP001260872"/>
    </source>
</evidence>
<protein>
    <recommendedName>
        <fullName evidence="5">6-carboxy-5,6,7,8-tetrahydropterin synthase</fullName>
        <ecNumber evidence="4">4.1.2.50</ecNumber>
    </recommendedName>
    <alternativeName>
        <fullName evidence="9">Queuosine biosynthesis protein QueD</fullName>
    </alternativeName>
</protein>
<comment type="cofactor">
    <cofactor evidence="1">
        <name>Zn(2+)</name>
        <dbReference type="ChEBI" id="CHEBI:29105"/>
    </cofactor>
</comment>
<dbReference type="InterPro" id="IPR007115">
    <property type="entry name" value="6-PTP_synth/QueD"/>
</dbReference>
<evidence type="ECO:0000256" key="9">
    <source>
        <dbReference type="ARBA" id="ARBA00031449"/>
    </source>
</evidence>
<evidence type="ECO:0000256" key="3">
    <source>
        <dbReference type="ARBA" id="ARBA00008900"/>
    </source>
</evidence>
<keyword evidence="7" id="KW-0862">Zinc</keyword>
<organism evidence="11 12">
    <name type="scientific">Nesterenkonia flava</name>
    <dbReference type="NCBI Taxonomy" id="469799"/>
    <lineage>
        <taxon>Bacteria</taxon>
        <taxon>Bacillati</taxon>
        <taxon>Actinomycetota</taxon>
        <taxon>Actinomycetes</taxon>
        <taxon>Micrococcales</taxon>
        <taxon>Micrococcaceae</taxon>
        <taxon>Nesterenkonia</taxon>
    </lineage>
</organism>
<keyword evidence="8 11" id="KW-0456">Lyase</keyword>
<sequence length="139" mass="15492">MIETTPVFRLSVDDHVMIAHSLKDPFFGPAQRLHGATLAITATFERQGLDEHGVVMDIGMATEMLSEVLDPLRYQNLDEHPDFLNKLSTTEVVCQHIALRLAEALPEDHQLRALEVAAEEHPRARASARIELEWGTASA</sequence>
<keyword evidence="6" id="KW-0479">Metal-binding</keyword>
<evidence type="ECO:0000313" key="11">
    <source>
        <dbReference type="EMBL" id="MDR5711100.1"/>
    </source>
</evidence>
<dbReference type="SUPFAM" id="SSF55620">
    <property type="entry name" value="Tetrahydrobiopterin biosynthesis enzymes-like"/>
    <property type="match status" value="1"/>
</dbReference>
<evidence type="ECO:0000256" key="10">
    <source>
        <dbReference type="ARBA" id="ARBA00048807"/>
    </source>
</evidence>
<dbReference type="PANTHER" id="PTHR12589">
    <property type="entry name" value="PYRUVOYL TETRAHYDROBIOPTERIN SYNTHASE"/>
    <property type="match status" value="1"/>
</dbReference>
<gene>
    <name evidence="11" type="ORF">RH857_02955</name>
</gene>
<dbReference type="InterPro" id="IPR038418">
    <property type="entry name" value="6-PTP_synth/QueD_sf"/>
</dbReference>
<dbReference type="Proteomes" id="UP001260872">
    <property type="component" value="Unassembled WGS sequence"/>
</dbReference>
<comment type="catalytic activity">
    <reaction evidence="10">
        <text>7,8-dihydroneopterin 3'-triphosphate + H2O = 6-carboxy-5,6,7,8-tetrahydropterin + triphosphate + acetaldehyde + 2 H(+)</text>
        <dbReference type="Rhea" id="RHEA:27966"/>
        <dbReference type="ChEBI" id="CHEBI:15343"/>
        <dbReference type="ChEBI" id="CHEBI:15377"/>
        <dbReference type="ChEBI" id="CHEBI:15378"/>
        <dbReference type="ChEBI" id="CHEBI:18036"/>
        <dbReference type="ChEBI" id="CHEBI:58462"/>
        <dbReference type="ChEBI" id="CHEBI:61032"/>
        <dbReference type="EC" id="4.1.2.50"/>
    </reaction>
</comment>